<dbReference type="KEGG" id="zal:AZF00_16635"/>
<dbReference type="RefSeq" id="WP_062384300.1">
    <property type="nucleotide sequence ID" value="NZ_CP014544.1"/>
</dbReference>
<dbReference type="GO" id="GO:0018773">
    <property type="term" value="F:acetylpyruvate hydrolase activity"/>
    <property type="evidence" value="ECO:0007669"/>
    <property type="project" value="TreeGrafter"/>
</dbReference>
<evidence type="ECO:0000259" key="2">
    <source>
        <dbReference type="Pfam" id="PF01557"/>
    </source>
</evidence>
<proteinExistence type="predicted"/>
<dbReference type="PANTHER" id="PTHR11820">
    <property type="entry name" value="ACYLPYRUVASE"/>
    <property type="match status" value="1"/>
</dbReference>
<evidence type="ECO:0000313" key="4">
    <source>
        <dbReference type="Proteomes" id="UP000074119"/>
    </source>
</evidence>
<keyword evidence="3" id="KW-0413">Isomerase</keyword>
<accession>A0A127M9E4</accession>
<dbReference type="SUPFAM" id="SSF56529">
    <property type="entry name" value="FAH"/>
    <property type="match status" value="1"/>
</dbReference>
<reference evidence="3 4" key="1">
    <citation type="submission" date="2015-12" db="EMBL/GenBank/DDBJ databases">
        <authorList>
            <person name="Shamseldin A."/>
            <person name="Moawad H."/>
            <person name="Abd El-Rahim W.M."/>
            <person name="Sadowsky M.J."/>
        </authorList>
    </citation>
    <scope>NUCLEOTIDE SEQUENCE [LARGE SCALE GENOMIC DNA]</scope>
    <source>
        <strain evidence="3 4">SM2</strain>
    </source>
</reference>
<protein>
    <submittedName>
        <fullName evidence="3">Isomerase/hydrolase</fullName>
    </submittedName>
</protein>
<evidence type="ECO:0000256" key="1">
    <source>
        <dbReference type="ARBA" id="ARBA00022723"/>
    </source>
</evidence>
<name>A0A127M9E4_9GAMM</name>
<dbReference type="PANTHER" id="PTHR11820:SF7">
    <property type="entry name" value="ACYLPYRUVASE FAHD1, MITOCHONDRIAL"/>
    <property type="match status" value="1"/>
</dbReference>
<dbReference type="InterPro" id="IPR011234">
    <property type="entry name" value="Fumarylacetoacetase-like_C"/>
</dbReference>
<dbReference type="Proteomes" id="UP000074119">
    <property type="component" value="Chromosome"/>
</dbReference>
<dbReference type="EMBL" id="CP014544">
    <property type="protein sequence ID" value="AMO69826.1"/>
    <property type="molecule type" value="Genomic_DNA"/>
</dbReference>
<dbReference type="GO" id="GO:0046872">
    <property type="term" value="F:metal ion binding"/>
    <property type="evidence" value="ECO:0007669"/>
    <property type="project" value="UniProtKB-KW"/>
</dbReference>
<gene>
    <name evidence="3" type="ORF">AZF00_16635</name>
</gene>
<organism evidence="3 4">
    <name type="scientific">Zhongshania aliphaticivorans</name>
    <dbReference type="NCBI Taxonomy" id="1470434"/>
    <lineage>
        <taxon>Bacteria</taxon>
        <taxon>Pseudomonadati</taxon>
        <taxon>Pseudomonadota</taxon>
        <taxon>Gammaproteobacteria</taxon>
        <taxon>Cellvibrionales</taxon>
        <taxon>Spongiibacteraceae</taxon>
        <taxon>Zhongshania</taxon>
    </lineage>
</organism>
<dbReference type="Pfam" id="PF01557">
    <property type="entry name" value="FAA_hydrolase"/>
    <property type="match status" value="1"/>
</dbReference>
<feature type="domain" description="Fumarylacetoacetase-like C-terminal" evidence="2">
    <location>
        <begin position="21"/>
        <end position="220"/>
    </location>
</feature>
<evidence type="ECO:0000313" key="3">
    <source>
        <dbReference type="EMBL" id="AMO69826.1"/>
    </source>
</evidence>
<dbReference type="GO" id="GO:0016853">
    <property type="term" value="F:isomerase activity"/>
    <property type="evidence" value="ECO:0007669"/>
    <property type="project" value="UniProtKB-KW"/>
</dbReference>
<keyword evidence="1" id="KW-0479">Metal-binding</keyword>
<dbReference type="AlphaFoldDB" id="A0A127M9E4"/>
<dbReference type="InterPro" id="IPR036663">
    <property type="entry name" value="Fumarylacetoacetase_C_sf"/>
</dbReference>
<keyword evidence="3" id="KW-0378">Hydrolase</keyword>
<sequence>MNLYRHHFIDGSEFAAAPGKQVCVGRNYAEHAKELGNEIPDTPLLFIKPATAMVAMAEPLELPAGDGSCHHELELALLIAQPLSKAAPSECRAAIAGIGLALDLTLRDLQSELKKKGQPWERAKAFDGASPLSAFIPFEQDLDFASLKLRLTRNGGVQQQGSCADMLFSVETLLSEISHNFSLMPGDVVLTGTPAGVGPLCSGDHLLCELEGLLKVETVVL</sequence>
<dbReference type="STRING" id="1470434.AZF00_16635"/>
<dbReference type="Gene3D" id="3.90.850.10">
    <property type="entry name" value="Fumarylacetoacetase-like, C-terminal domain"/>
    <property type="match status" value="1"/>
</dbReference>
<dbReference type="NCBIfam" id="NF007967">
    <property type="entry name" value="PRK10691.1"/>
    <property type="match status" value="1"/>
</dbReference>